<dbReference type="GeneID" id="54990302"/>
<organism evidence="1 2">
    <name type="scientific">Salmonella phage vB_SenS_PHB07</name>
    <dbReference type="NCBI Taxonomy" id="2136179"/>
    <lineage>
        <taxon>Viruses</taxon>
        <taxon>Duplodnaviria</taxon>
        <taxon>Heunggongvirae</taxon>
        <taxon>Uroviricota</taxon>
        <taxon>Caudoviricetes</taxon>
        <taxon>Drexlerviridae</taxon>
        <taxon>Tempevirinae</taxon>
        <taxon>Tlsvirus</taxon>
        <taxon>Tlsvirus PHB07</taxon>
    </lineage>
</organism>
<dbReference type="EMBL" id="MH102284">
    <property type="protein sequence ID" value="AVQ09807.1"/>
    <property type="molecule type" value="Genomic_DNA"/>
</dbReference>
<reference evidence="1 2" key="1">
    <citation type="submission" date="2018-03" db="EMBL/GenBank/DDBJ databases">
        <title>Three Siphoviridae Salmonella enterica serovar enteritidis bacteriophage show promising potential for phage therapy.</title>
        <authorList>
            <person name="Chen Y."/>
            <person name="Sun E."/>
            <person name="Yang L."/>
            <person name="Wu B."/>
        </authorList>
    </citation>
    <scope>NUCLEOTIDE SEQUENCE [LARGE SCALE GENOMIC DNA]</scope>
</reference>
<evidence type="ECO:0000313" key="2">
    <source>
        <dbReference type="Proteomes" id="UP000244837"/>
    </source>
</evidence>
<name>A0A2R3U9G1_9CAUD</name>
<dbReference type="Proteomes" id="UP000244837">
    <property type="component" value="Segment"/>
</dbReference>
<keyword evidence="2" id="KW-1185">Reference proteome</keyword>
<protein>
    <submittedName>
        <fullName evidence="1">Uncharacterized protein</fullName>
    </submittedName>
</protein>
<dbReference type="RefSeq" id="YP_009799811.1">
    <property type="nucleotide sequence ID" value="NC_047947.1"/>
</dbReference>
<evidence type="ECO:0000313" key="1">
    <source>
        <dbReference type="EMBL" id="AVQ09807.1"/>
    </source>
</evidence>
<dbReference type="KEGG" id="vg:54990302"/>
<proteinExistence type="predicted"/>
<sequence length="75" mass="8504">MFGLCEAQFNIVKRAAKSCADEVRNEIKRGSKYDQIAAGIITKHHAPVSVLITRLRFIWLVGYLEGRYGQSGEYE</sequence>
<accession>A0A2R3U9G1</accession>